<organism evidence="1 2">
    <name type="scientific">Tetragenococcus halophilus subsp. halophilus</name>
    <dbReference type="NCBI Taxonomy" id="1513897"/>
    <lineage>
        <taxon>Bacteria</taxon>
        <taxon>Bacillati</taxon>
        <taxon>Bacillota</taxon>
        <taxon>Bacilli</taxon>
        <taxon>Lactobacillales</taxon>
        <taxon>Enterococcaceae</taxon>
        <taxon>Tetragenococcus</taxon>
    </lineage>
</organism>
<dbReference type="InterPro" id="IPR029058">
    <property type="entry name" value="AB_hydrolase_fold"/>
</dbReference>
<keyword evidence="2" id="KW-1185">Reference proteome</keyword>
<proteinExistence type="predicted"/>
<name>A0A2H6CWE5_TETHA</name>
<dbReference type="SUPFAM" id="SSF53474">
    <property type="entry name" value="alpha/beta-Hydrolases"/>
    <property type="match status" value="1"/>
</dbReference>
<dbReference type="Proteomes" id="UP000236214">
    <property type="component" value="Unassembled WGS sequence"/>
</dbReference>
<dbReference type="GeneID" id="64055110"/>
<protein>
    <submittedName>
        <fullName evidence="1">Esterase</fullName>
    </submittedName>
</protein>
<gene>
    <name evidence="1" type="primary">estA</name>
    <name evidence="1" type="ORF">TEHN7118_2117</name>
</gene>
<dbReference type="EMBL" id="BDEC01000183">
    <property type="protein sequence ID" value="GBD69311.1"/>
    <property type="molecule type" value="Genomic_DNA"/>
</dbReference>
<dbReference type="RefSeq" id="WP_069029316.1">
    <property type="nucleotide sequence ID" value="NZ_BDEB01000006.1"/>
</dbReference>
<evidence type="ECO:0000313" key="1">
    <source>
        <dbReference type="EMBL" id="GBD69311.1"/>
    </source>
</evidence>
<reference evidence="1 2" key="1">
    <citation type="submission" date="2016-05" db="EMBL/GenBank/DDBJ databases">
        <title>Whole genome sequencing of Tetragenococcus halophilus subsp. halophilus NISL 7118.</title>
        <authorList>
            <person name="Shiwa Y."/>
            <person name="Nishimura I."/>
            <person name="Yoshikawa H."/>
            <person name="Koyama Y."/>
            <person name="Oguma T."/>
        </authorList>
    </citation>
    <scope>NUCLEOTIDE SEQUENCE [LARGE SCALE GENOMIC DNA]</scope>
    <source>
        <strain evidence="1 2">NISL 7118</strain>
    </source>
</reference>
<evidence type="ECO:0000313" key="2">
    <source>
        <dbReference type="Proteomes" id="UP000236214"/>
    </source>
</evidence>
<comment type="caution">
    <text evidence="1">The sequence shown here is derived from an EMBL/GenBank/DDBJ whole genome shotgun (WGS) entry which is preliminary data.</text>
</comment>
<dbReference type="PANTHER" id="PTHR48098:SF1">
    <property type="entry name" value="DIACYLGLYCEROL ACYLTRANSFERASE_MYCOLYLTRANSFERASE AG85A"/>
    <property type="match status" value="1"/>
</dbReference>
<dbReference type="InterPro" id="IPR000801">
    <property type="entry name" value="Esterase-like"/>
</dbReference>
<dbReference type="Gene3D" id="3.40.50.1820">
    <property type="entry name" value="alpha/beta hydrolase"/>
    <property type="match status" value="1"/>
</dbReference>
<dbReference type="InterPro" id="IPR050583">
    <property type="entry name" value="Mycobacterial_A85_antigen"/>
</dbReference>
<accession>A0A2H6CWE5</accession>
<dbReference type="GO" id="GO:0016747">
    <property type="term" value="F:acyltransferase activity, transferring groups other than amino-acyl groups"/>
    <property type="evidence" value="ECO:0007669"/>
    <property type="project" value="TreeGrafter"/>
</dbReference>
<dbReference type="AlphaFoldDB" id="A0A2H6CWE5"/>
<sequence length="258" mass="29076">MALLQVNAFSNVLEMEVMLDVILPQETKKTFGTSTKGTTEDVAVLYLLHGMNGNHSVWQRRTAIERYVSDKGLAVIMPSTDLGWYTDTTYDMKYWTFIAEELPNICHELFPQLTKKRAKTFAAGLSMGGYGAVKLGLKKPENFAAIASLSGGLTIAEGINQLLEIRSKAYWEGIFGPLEEIKGSENDLIHLIETLDGSQAPKFYLTCGTEDLIYQASAYTTKKMRENGYDVVFEDGPGEHDWLFWDDWIQRVLNWLPL</sequence>
<dbReference type="PANTHER" id="PTHR48098">
    <property type="entry name" value="ENTEROCHELIN ESTERASE-RELATED"/>
    <property type="match status" value="1"/>
</dbReference>
<dbReference type="Pfam" id="PF00756">
    <property type="entry name" value="Esterase"/>
    <property type="match status" value="1"/>
</dbReference>